<dbReference type="EMBL" id="JAEUXJ010000002">
    <property type="protein sequence ID" value="MBL6454745.1"/>
    <property type="molecule type" value="Genomic_DNA"/>
</dbReference>
<dbReference type="Proteomes" id="UP000606490">
    <property type="component" value="Unassembled WGS sequence"/>
</dbReference>
<evidence type="ECO:0000313" key="2">
    <source>
        <dbReference type="Proteomes" id="UP000606490"/>
    </source>
</evidence>
<reference evidence="1 2" key="1">
    <citation type="submission" date="2021-01" db="EMBL/GenBank/DDBJ databases">
        <title>Belnapia mucosa sp. nov. and Belnapia arida sp. nov., isolated from the Tabernas Desert (Almeria, Spain).</title>
        <authorList>
            <person name="Molina-Menor E."/>
            <person name="Vidal-Verdu A."/>
            <person name="Calonge A."/>
            <person name="Satari L."/>
            <person name="Pereto Magraner J."/>
            <person name="Porcar Miralles M."/>
        </authorList>
    </citation>
    <scope>NUCLEOTIDE SEQUENCE [LARGE SCALE GENOMIC DNA]</scope>
    <source>
        <strain evidence="1 2">T6</strain>
    </source>
</reference>
<dbReference type="InterPro" id="IPR017853">
    <property type="entry name" value="GH"/>
</dbReference>
<dbReference type="SUPFAM" id="SSF51445">
    <property type="entry name" value="(Trans)glycosidases"/>
    <property type="match status" value="1"/>
</dbReference>
<organism evidence="1 2">
    <name type="scientific">Belnapia mucosa</name>
    <dbReference type="NCBI Taxonomy" id="2804532"/>
    <lineage>
        <taxon>Bacteria</taxon>
        <taxon>Pseudomonadati</taxon>
        <taxon>Pseudomonadota</taxon>
        <taxon>Alphaproteobacteria</taxon>
        <taxon>Acetobacterales</taxon>
        <taxon>Roseomonadaceae</taxon>
        <taxon>Belnapia</taxon>
    </lineage>
</organism>
<protein>
    <submittedName>
        <fullName evidence="1">Beta-glucosidase</fullName>
    </submittedName>
</protein>
<sequence>MTMRPPMFRSFFLGGFECSTHRRADGRRLDLLAATGHDRRAAEDYRQAAEHGIRTIRDGIRWHLIEVRPGEYDWSSVLPMLRAAEAAGTEVIWDLCHYGWPDHLDIWSAGFVEAFAAYAAAFARLHREETGRPPLICPVNEIAFLAWAGGDVAIMNPCAHGRGDDLKRQLVRAALAGGAAVRAAVPGSRIFAIDPLIHIVPRPHADPDLARHFSAQQYEGWDMLTGRREPELGGSPDAIDAIGVNFYWNNQWLFPDAARPPDAGPDWRPSRDALSPYDPRWRPFRAMLAEVHARYGRPLFVAETSIEAAARPDWLRHVCEEVRAAMAAGVPVGGICLYPVLSHPGWDDDRYCPNGLFEMATEGRRRVVDAPLAAELARQQALFGPATAAPVRLGTGFQVATASVPAHHRPGLQRGGRAATLDIG</sequence>
<accession>A0ABS1UZC2</accession>
<proteinExistence type="predicted"/>
<dbReference type="Gene3D" id="3.20.20.80">
    <property type="entry name" value="Glycosidases"/>
    <property type="match status" value="1"/>
</dbReference>
<comment type="caution">
    <text evidence="1">The sequence shown here is derived from an EMBL/GenBank/DDBJ whole genome shotgun (WGS) entry which is preliminary data.</text>
</comment>
<evidence type="ECO:0000313" key="1">
    <source>
        <dbReference type="EMBL" id="MBL6454745.1"/>
    </source>
</evidence>
<gene>
    <name evidence="1" type="ORF">JMJ55_05380</name>
</gene>
<keyword evidence="2" id="KW-1185">Reference proteome</keyword>
<name>A0ABS1UZC2_9PROT</name>
<dbReference type="RefSeq" id="WP_202824488.1">
    <property type="nucleotide sequence ID" value="NZ_JAEUXJ010000002.1"/>
</dbReference>